<evidence type="ECO:0000313" key="5">
    <source>
        <dbReference type="EMBL" id="EIC01848.1"/>
    </source>
</evidence>
<protein>
    <submittedName>
        <fullName evidence="5">ANTAR domain protein</fullName>
    </submittedName>
</protein>
<dbReference type="RefSeq" id="WP_002704342.1">
    <property type="nucleotide sequence ID" value="NZ_AGRW01000046.1"/>
</dbReference>
<feature type="coiled-coil region" evidence="2">
    <location>
        <begin position="117"/>
        <end position="144"/>
    </location>
</feature>
<dbReference type="InterPro" id="IPR001789">
    <property type="entry name" value="Sig_transdc_resp-reg_receiver"/>
</dbReference>
<evidence type="ECO:0000256" key="2">
    <source>
        <dbReference type="SAM" id="Coils"/>
    </source>
</evidence>
<dbReference type="Pfam" id="PF03861">
    <property type="entry name" value="ANTAR"/>
    <property type="match status" value="1"/>
</dbReference>
<sequence length="190" mass="21252">MVDSVLLVSNTSSTMQIISGLFVSQPISRIVPAQSCTEARRSLLESEFDLVIIDTPLPDEFGDDFALHAAESSGSGVVILVDGIRLEDFGCIFEDSGIFALPKPVSPEVFLQAVKLLIASRRQVQRVEAENRKLLQKIEELRMVSRAKCVLIQTLKMTEAQAHRYIEKQSMDLRLTRTAVAENVLRTYER</sequence>
<dbReference type="STRING" id="907348.TresaDRAFT_1990"/>
<accession>H7EKU0</accession>
<reference evidence="5 6" key="1">
    <citation type="submission" date="2011-09" db="EMBL/GenBank/DDBJ databases">
        <title>The draft genome of Treponema saccharophilum DSM 2985.</title>
        <authorList>
            <consortium name="US DOE Joint Genome Institute (JGI-PGF)"/>
            <person name="Lucas S."/>
            <person name="Copeland A."/>
            <person name="Lapidus A."/>
            <person name="Glavina del Rio T."/>
            <person name="Dalin E."/>
            <person name="Tice H."/>
            <person name="Bruce D."/>
            <person name="Goodwin L."/>
            <person name="Pitluck S."/>
            <person name="Peters L."/>
            <person name="Kyrpides N."/>
            <person name="Mavromatis K."/>
            <person name="Ivanova N."/>
            <person name="Markowitz V."/>
            <person name="Cheng J.-F."/>
            <person name="Hugenholtz P."/>
            <person name="Woyke T."/>
            <person name="Wu D."/>
            <person name="Gronow S."/>
            <person name="Wellnitz S."/>
            <person name="Brambilla E."/>
            <person name="Klenk H.-P."/>
            <person name="Eisen J.A."/>
        </authorList>
    </citation>
    <scope>NUCLEOTIDE SEQUENCE [LARGE SCALE GENOMIC DNA]</scope>
    <source>
        <strain evidence="5 6">DSM 2985</strain>
    </source>
</reference>
<comment type="caution">
    <text evidence="5">The sequence shown here is derived from an EMBL/GenBank/DDBJ whole genome shotgun (WGS) entry which is preliminary data.</text>
</comment>
<gene>
    <name evidence="5" type="ORF">TresaDRAFT_1990</name>
</gene>
<dbReference type="GO" id="GO:0000160">
    <property type="term" value="P:phosphorelay signal transduction system"/>
    <property type="evidence" value="ECO:0007669"/>
    <property type="project" value="InterPro"/>
</dbReference>
<dbReference type="PATRIC" id="fig|907348.3.peg.1519"/>
<dbReference type="EMBL" id="AGRW01000046">
    <property type="protein sequence ID" value="EIC01848.1"/>
    <property type="molecule type" value="Genomic_DNA"/>
</dbReference>
<evidence type="ECO:0000313" key="6">
    <source>
        <dbReference type="Proteomes" id="UP000003571"/>
    </source>
</evidence>
<name>H7EKU0_9SPIR</name>
<evidence type="ECO:0000259" key="3">
    <source>
        <dbReference type="PROSITE" id="PS50110"/>
    </source>
</evidence>
<dbReference type="InterPro" id="IPR011006">
    <property type="entry name" value="CheY-like_superfamily"/>
</dbReference>
<dbReference type="SMART" id="SM01012">
    <property type="entry name" value="ANTAR"/>
    <property type="match status" value="1"/>
</dbReference>
<proteinExistence type="predicted"/>
<organism evidence="5 6">
    <name type="scientific">Treponema saccharophilum DSM 2985</name>
    <dbReference type="NCBI Taxonomy" id="907348"/>
    <lineage>
        <taxon>Bacteria</taxon>
        <taxon>Pseudomonadati</taxon>
        <taxon>Spirochaetota</taxon>
        <taxon>Spirochaetia</taxon>
        <taxon>Spirochaetales</taxon>
        <taxon>Treponemataceae</taxon>
        <taxon>Treponema</taxon>
    </lineage>
</organism>
<feature type="modified residue" description="4-aspartylphosphate" evidence="1">
    <location>
        <position position="54"/>
    </location>
</feature>
<dbReference type="PROSITE" id="PS50921">
    <property type="entry name" value="ANTAR"/>
    <property type="match status" value="1"/>
</dbReference>
<dbReference type="Proteomes" id="UP000003571">
    <property type="component" value="Unassembled WGS sequence"/>
</dbReference>
<evidence type="ECO:0000259" key="4">
    <source>
        <dbReference type="PROSITE" id="PS50921"/>
    </source>
</evidence>
<dbReference type="GO" id="GO:0003723">
    <property type="term" value="F:RNA binding"/>
    <property type="evidence" value="ECO:0007669"/>
    <property type="project" value="InterPro"/>
</dbReference>
<feature type="domain" description="ANTAR" evidence="4">
    <location>
        <begin position="124"/>
        <end position="185"/>
    </location>
</feature>
<dbReference type="Gene3D" id="1.10.10.10">
    <property type="entry name" value="Winged helix-like DNA-binding domain superfamily/Winged helix DNA-binding domain"/>
    <property type="match status" value="1"/>
</dbReference>
<dbReference type="Gene3D" id="3.40.50.2300">
    <property type="match status" value="1"/>
</dbReference>
<feature type="domain" description="Response regulatory" evidence="3">
    <location>
        <begin position="4"/>
        <end position="118"/>
    </location>
</feature>
<keyword evidence="1" id="KW-0597">Phosphoprotein</keyword>
<keyword evidence="6" id="KW-1185">Reference proteome</keyword>
<dbReference type="AlphaFoldDB" id="H7EKU0"/>
<dbReference type="PROSITE" id="PS50110">
    <property type="entry name" value="RESPONSE_REGULATORY"/>
    <property type="match status" value="1"/>
</dbReference>
<dbReference type="InterPro" id="IPR005561">
    <property type="entry name" value="ANTAR"/>
</dbReference>
<keyword evidence="2" id="KW-0175">Coiled coil</keyword>
<dbReference type="InterPro" id="IPR036388">
    <property type="entry name" value="WH-like_DNA-bd_sf"/>
</dbReference>
<dbReference type="eggNOG" id="COG3707">
    <property type="taxonomic scope" value="Bacteria"/>
</dbReference>
<evidence type="ECO:0000256" key="1">
    <source>
        <dbReference type="PROSITE-ProRule" id="PRU00169"/>
    </source>
</evidence>
<dbReference type="SUPFAM" id="SSF52172">
    <property type="entry name" value="CheY-like"/>
    <property type="match status" value="1"/>
</dbReference>